<dbReference type="OrthoDB" id="10011062at2759"/>
<dbReference type="EMBL" id="CAJNOW010021398">
    <property type="protein sequence ID" value="CAF1684093.1"/>
    <property type="molecule type" value="Genomic_DNA"/>
</dbReference>
<evidence type="ECO:0000256" key="1">
    <source>
        <dbReference type="SAM" id="MobiDB-lite"/>
    </source>
</evidence>
<protein>
    <submittedName>
        <fullName evidence="3">Uncharacterized protein</fullName>
    </submittedName>
</protein>
<name>A0A816H9L3_9BILA</name>
<dbReference type="Proteomes" id="UP000663855">
    <property type="component" value="Unassembled WGS sequence"/>
</dbReference>
<evidence type="ECO:0000313" key="4">
    <source>
        <dbReference type="Proteomes" id="UP000663834"/>
    </source>
</evidence>
<gene>
    <name evidence="2" type="ORF">CJN711_LOCUS12321</name>
    <name evidence="3" type="ORF">KQP761_LOCUS37813</name>
</gene>
<dbReference type="AlphaFoldDB" id="A0A816H9L3"/>
<dbReference type="Proteomes" id="UP000663834">
    <property type="component" value="Unassembled WGS sequence"/>
</dbReference>
<feature type="region of interest" description="Disordered" evidence="1">
    <location>
        <begin position="192"/>
        <end position="213"/>
    </location>
</feature>
<comment type="caution">
    <text evidence="3">The sequence shown here is derived from an EMBL/GenBank/DDBJ whole genome shotgun (WGS) entry which is preliminary data.</text>
</comment>
<dbReference type="EMBL" id="CAJNOV010005349">
    <property type="protein sequence ID" value="CAF1207005.1"/>
    <property type="molecule type" value="Genomic_DNA"/>
</dbReference>
<organism evidence="3 4">
    <name type="scientific">Rotaria magnacalcarata</name>
    <dbReference type="NCBI Taxonomy" id="392030"/>
    <lineage>
        <taxon>Eukaryota</taxon>
        <taxon>Metazoa</taxon>
        <taxon>Spiralia</taxon>
        <taxon>Gnathifera</taxon>
        <taxon>Rotifera</taxon>
        <taxon>Eurotatoria</taxon>
        <taxon>Bdelloidea</taxon>
        <taxon>Philodinida</taxon>
        <taxon>Philodinidae</taxon>
        <taxon>Rotaria</taxon>
    </lineage>
</organism>
<accession>A0A816H9L3</accession>
<proteinExistence type="predicted"/>
<sequence length="328" mass="38361">MSTINENKSEIDKELSEDKQNLLRKLSTIFDPETAIDFVSPKTRDTKQGATIDELKVVNYEPRDERLQRLRSLEHYQTTTQSLSRADLEASYQAFVRGQVGQEQYSRDELEQFVRNSSDIDSAKRYFESANDMPTNSLQSHLLFHSSKLNEQRANLLKSAASHRSLQQINDNLSLKKFFPEHYTTHYQYPSKQTDMFDTKPTKTRPNSVHVEHKEKKYRIKFLKNSNELDYFYRPSHRSSKNRGSFLIDQKNIEALFDAENTMDNAQSSTSNTTNIHREIFPPLSLAALKEYRPTLTAKPTNTPPPKQQKYEKIDFIWEQSIVSRRHE</sequence>
<reference evidence="3" key="1">
    <citation type="submission" date="2021-02" db="EMBL/GenBank/DDBJ databases">
        <authorList>
            <person name="Nowell W R."/>
        </authorList>
    </citation>
    <scope>NUCLEOTIDE SEQUENCE</scope>
</reference>
<evidence type="ECO:0000313" key="3">
    <source>
        <dbReference type="EMBL" id="CAF1684093.1"/>
    </source>
</evidence>
<evidence type="ECO:0000313" key="2">
    <source>
        <dbReference type="EMBL" id="CAF1207005.1"/>
    </source>
</evidence>